<evidence type="ECO:0000256" key="1">
    <source>
        <dbReference type="SAM" id="MobiDB-lite"/>
    </source>
</evidence>
<dbReference type="AlphaFoldDB" id="A0A0N4ZAP3"/>
<dbReference type="WBParaSite" id="PTRK_0000454700.1">
    <property type="protein sequence ID" value="PTRK_0000454700.1"/>
    <property type="gene ID" value="PTRK_0000454700"/>
</dbReference>
<dbReference type="Gene3D" id="3.30.160.800">
    <property type="match status" value="1"/>
</dbReference>
<feature type="compositionally biased region" description="Basic and acidic residues" evidence="1">
    <location>
        <begin position="263"/>
        <end position="300"/>
    </location>
</feature>
<sequence length="476" mass="50236">PSQRSIDEKGVKGLEEERRLAYVGVTRAKQDARISFAANRMVYGRWTSQLPSRFVDELPLAHVEPQSDTGYYGASSGMKEAKSRWDEAPSFGGGYSSPGWKRAQTYTAAQTPKPAYARRAVIEGEGRLIATADPKAASGWPATRRSSTASWRRRDGGRRPSTSGLRHPHPVGTGGGGSDSGSVVRRPARPDLRTTAAGNAGASADLAADLSGDPGAGRVSRAAHGGGLARLHSPAADGGAGVGVQPVVPGAGGDRAARAGPGSDRRLRDLSGRGLSRDRPAPNADRRLPGPWRREPDLRLRLSRLRRARRQPAGHGHGRGPDLRRRPGGRSGAEGRPEPGADRAGRLRRGAVGVAIQDRPHHGHAGRRAGGPVSGDPADGPGVRRHRRLVSGRLAGPARRTGLDGRRPGRRRRRRDLGRRPDPPARPGAARGLLEPGLSGRLPAAQPVGKRADAAPGPALDPVRRPDDPQPDGQQA</sequence>
<feature type="region of interest" description="Disordered" evidence="1">
    <location>
        <begin position="129"/>
        <end position="476"/>
    </location>
</feature>
<protein>
    <submittedName>
        <fullName evidence="3">DNA helicase</fullName>
    </submittedName>
</protein>
<keyword evidence="2" id="KW-1185">Reference proteome</keyword>
<feature type="compositionally biased region" description="Basic and acidic residues" evidence="1">
    <location>
        <begin position="333"/>
        <end position="345"/>
    </location>
</feature>
<dbReference type="InterPro" id="IPR027417">
    <property type="entry name" value="P-loop_NTPase"/>
</dbReference>
<dbReference type="STRING" id="131310.A0A0N4ZAP3"/>
<feature type="compositionally biased region" description="Low complexity" evidence="1">
    <location>
        <begin position="196"/>
        <end position="217"/>
    </location>
</feature>
<name>A0A0N4ZAP3_PARTI</name>
<dbReference type="SUPFAM" id="SSF52540">
    <property type="entry name" value="P-loop containing nucleoside triphosphate hydrolases"/>
    <property type="match status" value="1"/>
</dbReference>
<feature type="compositionally biased region" description="Basic residues" evidence="1">
    <location>
        <begin position="408"/>
        <end position="417"/>
    </location>
</feature>
<organism evidence="2 3">
    <name type="scientific">Parastrongyloides trichosuri</name>
    <name type="common">Possum-specific nematode worm</name>
    <dbReference type="NCBI Taxonomy" id="131310"/>
    <lineage>
        <taxon>Eukaryota</taxon>
        <taxon>Metazoa</taxon>
        <taxon>Ecdysozoa</taxon>
        <taxon>Nematoda</taxon>
        <taxon>Chromadorea</taxon>
        <taxon>Rhabditida</taxon>
        <taxon>Tylenchina</taxon>
        <taxon>Panagrolaimomorpha</taxon>
        <taxon>Strongyloidoidea</taxon>
        <taxon>Strongyloididae</taxon>
        <taxon>Parastrongyloides</taxon>
    </lineage>
</organism>
<reference evidence="3" key="1">
    <citation type="submission" date="2017-02" db="UniProtKB">
        <authorList>
            <consortium name="WormBaseParasite"/>
        </authorList>
    </citation>
    <scope>IDENTIFICATION</scope>
</reference>
<evidence type="ECO:0000313" key="3">
    <source>
        <dbReference type="WBParaSite" id="PTRK_0000454700.1"/>
    </source>
</evidence>
<feature type="compositionally biased region" description="Basic residues" evidence="1">
    <location>
        <begin position="301"/>
        <end position="318"/>
    </location>
</feature>
<proteinExistence type="predicted"/>
<dbReference type="Proteomes" id="UP000038045">
    <property type="component" value="Unplaced"/>
</dbReference>
<accession>A0A0N4ZAP3</accession>
<evidence type="ECO:0000313" key="2">
    <source>
        <dbReference type="Proteomes" id="UP000038045"/>
    </source>
</evidence>